<keyword evidence="2" id="KW-1185">Reference proteome</keyword>
<organism evidence="1 2">
    <name type="scientific">Aliibacillus thermotolerans</name>
    <dbReference type="NCBI Taxonomy" id="1834418"/>
    <lineage>
        <taxon>Bacteria</taxon>
        <taxon>Bacillati</taxon>
        <taxon>Bacillota</taxon>
        <taxon>Bacilli</taxon>
        <taxon>Bacillales</taxon>
        <taxon>Bacillaceae</taxon>
        <taxon>Aliibacillus</taxon>
    </lineage>
</organism>
<accession>A0ABW0U463</accession>
<proteinExistence type="predicted"/>
<comment type="caution">
    <text evidence="1">The sequence shown here is derived from an EMBL/GenBank/DDBJ whole genome shotgun (WGS) entry which is preliminary data.</text>
</comment>
<dbReference type="InterPro" id="IPR024992">
    <property type="entry name" value="DUF3891"/>
</dbReference>
<evidence type="ECO:0000313" key="1">
    <source>
        <dbReference type="EMBL" id="MFC5628272.1"/>
    </source>
</evidence>
<dbReference type="Proteomes" id="UP001596143">
    <property type="component" value="Unassembled WGS sequence"/>
</dbReference>
<evidence type="ECO:0000313" key="2">
    <source>
        <dbReference type="Proteomes" id="UP001596143"/>
    </source>
</evidence>
<dbReference type="Pfam" id="PF13030">
    <property type="entry name" value="DUF3891"/>
    <property type="match status" value="1"/>
</dbReference>
<dbReference type="RefSeq" id="WP_270897535.1">
    <property type="nucleotide sequence ID" value="NZ_JBHSPF010000018.1"/>
</dbReference>
<protein>
    <submittedName>
        <fullName evidence="1">DUF3891 family protein</fullName>
    </submittedName>
</protein>
<dbReference type="EMBL" id="JBHSPF010000018">
    <property type="protein sequence ID" value="MFC5628272.1"/>
    <property type="molecule type" value="Genomic_DNA"/>
</dbReference>
<gene>
    <name evidence="1" type="ORF">ACFPTR_05100</name>
</gene>
<sequence>MIVNDRGDYFEWIDQHEHARISGLLFLEWKDPEIESSSLREVLYHAIRYHDRAWISLDRNPKWNELENRPYSFIDYPEKEKLKAYERGIDESTKEHVYCGLLSSRHYVSFFPHPTSTFAQQFVKREKERQQLLRKKVPIPLEEEEQHFKLLQWMDDISLYMCMNQPGATKEEEISWFRHGFRHTFPFLNEQMIIASFVSADTIQLEPFPFQRSGIHVTIETAHIDKKTIQQDSFHSAFRERKKEKRAFQLVSSRKEAL</sequence>
<reference evidence="2" key="1">
    <citation type="journal article" date="2019" name="Int. J. Syst. Evol. Microbiol.">
        <title>The Global Catalogue of Microorganisms (GCM) 10K type strain sequencing project: providing services to taxonomists for standard genome sequencing and annotation.</title>
        <authorList>
            <consortium name="The Broad Institute Genomics Platform"/>
            <consortium name="The Broad Institute Genome Sequencing Center for Infectious Disease"/>
            <person name="Wu L."/>
            <person name="Ma J."/>
        </authorList>
    </citation>
    <scope>NUCLEOTIDE SEQUENCE [LARGE SCALE GENOMIC DNA]</scope>
    <source>
        <strain evidence="2">CGMCC 1.15790</strain>
    </source>
</reference>
<name>A0ABW0U463_9BACI</name>